<dbReference type="InterPro" id="IPR046953">
    <property type="entry name" value="Spore_GerAC-like_C"/>
</dbReference>
<dbReference type="PATRIC" id="fig|1285586.5.peg.4255"/>
<name>R7Z9F1_LYSSH</name>
<evidence type="ECO:0000313" key="3">
    <source>
        <dbReference type="Proteomes" id="UP000013911"/>
    </source>
</evidence>
<accession>R7Z9F1</accession>
<dbReference type="HOGENOM" id="CLU_2233249_0_0_9"/>
<dbReference type="InterPro" id="IPR038501">
    <property type="entry name" value="Spore_GerAC_C_sf"/>
</dbReference>
<dbReference type="EMBL" id="AQPX01000031">
    <property type="protein sequence ID" value="EON70634.1"/>
    <property type="molecule type" value="Genomic_DNA"/>
</dbReference>
<sequence length="105" mass="12305">MKFEIEIKVNATINGFKGKISSDEIRKNVIKQVKKEVKETYEEGLKLDVDIYRLSEYLYRNNVKAWKKIENEGKITLTKDSINKITIHVDKINPGRKTFSETIEE</sequence>
<evidence type="ECO:0000313" key="2">
    <source>
        <dbReference type="EMBL" id="EON70634.1"/>
    </source>
</evidence>
<dbReference type="Pfam" id="PF05504">
    <property type="entry name" value="Spore_GerAC"/>
    <property type="match status" value="1"/>
</dbReference>
<dbReference type="Proteomes" id="UP000013911">
    <property type="component" value="Unassembled WGS sequence"/>
</dbReference>
<evidence type="ECO:0000259" key="1">
    <source>
        <dbReference type="Pfam" id="PF05504"/>
    </source>
</evidence>
<dbReference type="AlphaFoldDB" id="R7Z9F1"/>
<protein>
    <submittedName>
        <fullName evidence="2">Spore germination protein</fullName>
    </submittedName>
</protein>
<gene>
    <name evidence="2" type="ORF">H131_20422</name>
</gene>
<reference evidence="2 3" key="1">
    <citation type="submission" date="2013-04" db="EMBL/GenBank/DDBJ databases">
        <title>Draft genome of the heavy metal tolerant bacterium Lysinibacillus sphaericus strain OT4b.31.</title>
        <authorList>
            <person name="Pena-Montenegro T.D."/>
            <person name="Dussan J."/>
        </authorList>
    </citation>
    <scope>NUCLEOTIDE SEQUENCE [LARGE SCALE GENOMIC DNA]</scope>
    <source>
        <strain evidence="2 3">OT4b.31</strain>
    </source>
</reference>
<dbReference type="Gene3D" id="3.30.300.210">
    <property type="entry name" value="Nutrient germinant receptor protein C, domain 3"/>
    <property type="match status" value="1"/>
</dbReference>
<organism evidence="2 3">
    <name type="scientific">Lysinibacillus sphaericus OT4b.31</name>
    <dbReference type="NCBI Taxonomy" id="1285586"/>
    <lineage>
        <taxon>Bacteria</taxon>
        <taxon>Bacillati</taxon>
        <taxon>Bacillota</taxon>
        <taxon>Bacilli</taxon>
        <taxon>Bacillales</taxon>
        <taxon>Bacillaceae</taxon>
        <taxon>Lysinibacillus</taxon>
    </lineage>
</organism>
<feature type="domain" description="Spore germination GerAC-like C-terminal" evidence="1">
    <location>
        <begin position="1"/>
        <end position="72"/>
    </location>
</feature>
<proteinExistence type="predicted"/>
<comment type="caution">
    <text evidence="2">The sequence shown here is derived from an EMBL/GenBank/DDBJ whole genome shotgun (WGS) entry which is preliminary data.</text>
</comment>